<dbReference type="Gene3D" id="1.10.1510.10">
    <property type="entry name" value="Uncharacterised protein YqeY/AIM41 PF09424, N-terminal domain"/>
    <property type="match status" value="1"/>
</dbReference>
<proteinExistence type="predicted"/>
<dbReference type="InterPro" id="IPR023168">
    <property type="entry name" value="GatB_Yqey_C_2"/>
</dbReference>
<dbReference type="PANTHER" id="PTHR28055">
    <property type="entry name" value="ALTERED INHERITANCE OF MITOCHONDRIA PROTEIN 41, MITOCHONDRIAL"/>
    <property type="match status" value="1"/>
</dbReference>
<dbReference type="InterPro" id="IPR003789">
    <property type="entry name" value="Asn/Gln_tRNA_amidoTrase-B-like"/>
</dbReference>
<accession>A0A3B0SQX1</accession>
<evidence type="ECO:0000313" key="1">
    <source>
        <dbReference type="EMBL" id="VAW08741.1"/>
    </source>
</evidence>
<reference evidence="1" key="1">
    <citation type="submission" date="2018-06" db="EMBL/GenBank/DDBJ databases">
        <authorList>
            <person name="Zhirakovskaya E."/>
        </authorList>
    </citation>
    <scope>NUCLEOTIDE SEQUENCE</scope>
</reference>
<dbReference type="AlphaFoldDB" id="A0A3B0SQX1"/>
<name>A0A3B0SQX1_9ZZZZ</name>
<sequence length="151" mass="16460">MAIQEQLKEDQIAAMRAKDKATLNAIRSIQAEVATAKSSPGFSGDIDDDLYRKTIATYVKRISKSRAEYEALGERGSDHAEKLAFEIGYLERYLPKTLDEGATRELIDRTITELGADADTPAGKVIGAVMRSGEGLDGALVNRLVREALES</sequence>
<gene>
    <name evidence="1" type="ORF">MNBD_ACTINO01-1184</name>
</gene>
<dbReference type="Pfam" id="PF09424">
    <property type="entry name" value="YqeY"/>
    <property type="match status" value="1"/>
</dbReference>
<dbReference type="SUPFAM" id="SSF89095">
    <property type="entry name" value="GatB/YqeY motif"/>
    <property type="match status" value="1"/>
</dbReference>
<organism evidence="1">
    <name type="scientific">hydrothermal vent metagenome</name>
    <dbReference type="NCBI Taxonomy" id="652676"/>
    <lineage>
        <taxon>unclassified sequences</taxon>
        <taxon>metagenomes</taxon>
        <taxon>ecological metagenomes</taxon>
    </lineage>
</organism>
<dbReference type="EMBL" id="UOEI01000633">
    <property type="protein sequence ID" value="VAW08741.1"/>
    <property type="molecule type" value="Genomic_DNA"/>
</dbReference>
<dbReference type="InterPro" id="IPR019004">
    <property type="entry name" value="YqeY/Aim41"/>
</dbReference>
<dbReference type="PANTHER" id="PTHR28055:SF1">
    <property type="entry name" value="ALTERED INHERITANCE OF MITOCHONDRIA PROTEIN 41, MITOCHONDRIAL"/>
    <property type="match status" value="1"/>
</dbReference>
<evidence type="ECO:0008006" key="2">
    <source>
        <dbReference type="Google" id="ProtNLM"/>
    </source>
</evidence>
<dbReference type="InterPro" id="IPR042184">
    <property type="entry name" value="YqeY/Aim41_N"/>
</dbReference>
<dbReference type="Gene3D" id="1.10.10.410">
    <property type="match status" value="1"/>
</dbReference>
<protein>
    <recommendedName>
        <fullName evidence="2">Transamidase GatB domain protein</fullName>
    </recommendedName>
</protein>
<dbReference type="GO" id="GO:0016884">
    <property type="term" value="F:carbon-nitrogen ligase activity, with glutamine as amido-N-donor"/>
    <property type="evidence" value="ECO:0007669"/>
    <property type="project" value="InterPro"/>
</dbReference>